<protein>
    <recommendedName>
        <fullName evidence="5">Secreted protein</fullName>
    </recommendedName>
</protein>
<reference evidence="3 4" key="1">
    <citation type="submission" date="2018-02" db="EMBL/GenBank/DDBJ databases">
        <title>The genomes of Aspergillus section Nigri reveals drivers in fungal speciation.</title>
        <authorList>
            <consortium name="DOE Joint Genome Institute"/>
            <person name="Vesth T.C."/>
            <person name="Nybo J."/>
            <person name="Theobald S."/>
            <person name="Brandl J."/>
            <person name="Frisvad J.C."/>
            <person name="Nielsen K.F."/>
            <person name="Lyhne E.K."/>
            <person name="Kogle M.E."/>
            <person name="Kuo A."/>
            <person name="Riley R."/>
            <person name="Clum A."/>
            <person name="Nolan M."/>
            <person name="Lipzen A."/>
            <person name="Salamov A."/>
            <person name="Henrissat B."/>
            <person name="Wiebenga A."/>
            <person name="De vries R.P."/>
            <person name="Grigoriev I.V."/>
            <person name="Mortensen U.H."/>
            <person name="Andersen M.R."/>
            <person name="Baker S.E."/>
        </authorList>
    </citation>
    <scope>NUCLEOTIDE SEQUENCE [LARGE SCALE GENOMIC DNA]</scope>
    <source>
        <strain evidence="3 4">CBS 313.89</strain>
    </source>
</reference>
<gene>
    <name evidence="3" type="ORF">BO72DRAFT_295016</name>
</gene>
<evidence type="ECO:0000256" key="2">
    <source>
        <dbReference type="SAM" id="SignalP"/>
    </source>
</evidence>
<keyword evidence="2" id="KW-0732">Signal</keyword>
<feature type="signal peptide" evidence="2">
    <location>
        <begin position="1"/>
        <end position="15"/>
    </location>
</feature>
<keyword evidence="1" id="KW-0472">Membrane</keyword>
<sequence length="78" mass="8370">MWSINLLSGVPVAAPTLCTVGVRCTYAVGCKLGNKHRTYLGGRTLRKQYLLCCRVVCPYWPLAVSVSSGLIIGGWLAG</sequence>
<evidence type="ECO:0008006" key="5">
    <source>
        <dbReference type="Google" id="ProtNLM"/>
    </source>
</evidence>
<feature type="chain" id="PRO_5034322841" description="Secreted protein" evidence="2">
    <location>
        <begin position="16"/>
        <end position="78"/>
    </location>
</feature>
<accession>A0A8G1RGJ8</accession>
<dbReference type="VEuPathDB" id="FungiDB:BO72DRAFT_295016"/>
<keyword evidence="4" id="KW-1185">Reference proteome</keyword>
<proteinExistence type="predicted"/>
<evidence type="ECO:0000313" key="4">
    <source>
        <dbReference type="Proteomes" id="UP000249789"/>
    </source>
</evidence>
<organism evidence="3 4">
    <name type="scientific">Aspergillus fijiensis CBS 313.89</name>
    <dbReference type="NCBI Taxonomy" id="1448319"/>
    <lineage>
        <taxon>Eukaryota</taxon>
        <taxon>Fungi</taxon>
        <taxon>Dikarya</taxon>
        <taxon>Ascomycota</taxon>
        <taxon>Pezizomycotina</taxon>
        <taxon>Eurotiomycetes</taxon>
        <taxon>Eurotiomycetidae</taxon>
        <taxon>Eurotiales</taxon>
        <taxon>Aspergillaceae</taxon>
        <taxon>Aspergillus</taxon>
    </lineage>
</organism>
<dbReference type="AlphaFoldDB" id="A0A8G1RGJ8"/>
<feature type="transmembrane region" description="Helical" evidence="1">
    <location>
        <begin position="49"/>
        <end position="77"/>
    </location>
</feature>
<dbReference type="GeneID" id="63857727"/>
<evidence type="ECO:0000313" key="3">
    <source>
        <dbReference type="EMBL" id="RAK71982.1"/>
    </source>
</evidence>
<name>A0A8G1RGJ8_9EURO</name>
<evidence type="ECO:0000256" key="1">
    <source>
        <dbReference type="SAM" id="Phobius"/>
    </source>
</evidence>
<dbReference type="RefSeq" id="XP_040795994.1">
    <property type="nucleotide sequence ID" value="XM_040940394.1"/>
</dbReference>
<dbReference type="Proteomes" id="UP000249789">
    <property type="component" value="Unassembled WGS sequence"/>
</dbReference>
<keyword evidence="1" id="KW-0812">Transmembrane</keyword>
<keyword evidence="1" id="KW-1133">Transmembrane helix</keyword>
<dbReference type="EMBL" id="KZ824705">
    <property type="protein sequence ID" value="RAK71982.1"/>
    <property type="molecule type" value="Genomic_DNA"/>
</dbReference>